<dbReference type="Proteomes" id="UP000217676">
    <property type="component" value="Chromosome"/>
</dbReference>
<protein>
    <submittedName>
        <fullName evidence="1">Peptidase M23</fullName>
    </submittedName>
</protein>
<dbReference type="AlphaFoldDB" id="A0A160NWN5"/>
<dbReference type="EMBL" id="AP017424">
    <property type="protein sequence ID" value="BAU82120.1"/>
    <property type="molecule type" value="Genomic_DNA"/>
</dbReference>
<evidence type="ECO:0000313" key="1">
    <source>
        <dbReference type="EMBL" id="BAU82120.1"/>
    </source>
</evidence>
<accession>A0A160NWN5</accession>
<sequence length="87" mass="8574">MRGGLADGGGGAFGDAAAPFVAEDEGHGGLRDAGYAGDVAAGGAVPAGGLGAVHAYDLRGGCVLVRVDARVDRRGAVMVRMTPSRYT</sequence>
<evidence type="ECO:0000313" key="2">
    <source>
        <dbReference type="Proteomes" id="UP000217676"/>
    </source>
</evidence>
<proteinExistence type="predicted"/>
<dbReference type="KEGG" id="slau:SLA_1177"/>
<organism evidence="1 2">
    <name type="scientific">Streptomyces laurentii</name>
    <dbReference type="NCBI Taxonomy" id="39478"/>
    <lineage>
        <taxon>Bacteria</taxon>
        <taxon>Bacillati</taxon>
        <taxon>Actinomycetota</taxon>
        <taxon>Actinomycetes</taxon>
        <taxon>Kitasatosporales</taxon>
        <taxon>Streptomycetaceae</taxon>
        <taxon>Streptomyces</taxon>
    </lineage>
</organism>
<gene>
    <name evidence="1" type="ORF">SLA_1177</name>
</gene>
<name>A0A160NWN5_STRLU</name>
<keyword evidence="2" id="KW-1185">Reference proteome</keyword>
<reference evidence="1 2" key="1">
    <citation type="journal article" date="2016" name="Genome Announc.">
        <title>Complete Genome Sequence of Thiostrepton-Producing Streptomyces laurentii ATCC 31255.</title>
        <authorList>
            <person name="Doi K."/>
            <person name="Fujino Y."/>
            <person name="Nagayoshi Y."/>
            <person name="Ohshima T."/>
            <person name="Ogata S."/>
        </authorList>
    </citation>
    <scope>NUCLEOTIDE SEQUENCE [LARGE SCALE GENOMIC DNA]</scope>
    <source>
        <strain evidence="1 2">ATCC 31255</strain>
    </source>
</reference>